<feature type="domain" description="GGDEF" evidence="2">
    <location>
        <begin position="117"/>
        <end position="167"/>
    </location>
</feature>
<name>D1AQ65_SEBTE</name>
<gene>
    <name evidence="3" type="ordered locus">Sterm_0771</name>
</gene>
<reference evidence="4" key="1">
    <citation type="submission" date="2009-09" db="EMBL/GenBank/DDBJ databases">
        <title>The complete chromosome of Sebaldella termitidis ATCC 33386.</title>
        <authorList>
            <consortium name="US DOE Joint Genome Institute (JGI-PGF)"/>
            <person name="Lucas S."/>
            <person name="Copeland A."/>
            <person name="Lapidus A."/>
            <person name="Glavina del Rio T."/>
            <person name="Dalin E."/>
            <person name="Tice H."/>
            <person name="Bruce D."/>
            <person name="Goodwin L."/>
            <person name="Pitluck S."/>
            <person name="Kyrpides N."/>
            <person name="Mavromatis K."/>
            <person name="Ivanova N."/>
            <person name="Mikhailova N."/>
            <person name="Sims D."/>
            <person name="Meincke L."/>
            <person name="Brettin T."/>
            <person name="Detter J.C."/>
            <person name="Han C."/>
            <person name="Larimer F."/>
            <person name="Land M."/>
            <person name="Hauser L."/>
            <person name="Markowitz V."/>
            <person name="Cheng J.F."/>
            <person name="Hugenholtz P."/>
            <person name="Woyke T."/>
            <person name="Wu D."/>
            <person name="Eisen J.A."/>
        </authorList>
    </citation>
    <scope>NUCLEOTIDE SEQUENCE [LARGE SCALE GENOMIC DNA]</scope>
    <source>
        <strain evidence="4">ATCC 33386 / NCTC 11300</strain>
    </source>
</reference>
<sequence length="167" mass="19053">MDIKKILAGSKFVIFMLILAVIVGILSYRDSKVDIKTIKKVDVKTSSDQEDIQTKMEQISFYFYNPATNVIEQTTNGIESKRTIVEGDYVEQIILKSPFVPKEVKFLSAYRIENGKKEIIIFNSDLRSLKATNETLYNGFVESIKRTISEKFNIQEVVVQIDGDSIL</sequence>
<keyword evidence="1" id="KW-1133">Transmembrane helix</keyword>
<dbReference type="PROSITE" id="PS50887">
    <property type="entry name" value="GGDEF"/>
    <property type="match status" value="1"/>
</dbReference>
<feature type="transmembrane region" description="Helical" evidence="1">
    <location>
        <begin position="12"/>
        <end position="28"/>
    </location>
</feature>
<evidence type="ECO:0000259" key="2">
    <source>
        <dbReference type="PROSITE" id="PS50887"/>
    </source>
</evidence>
<accession>D1AQ65</accession>
<dbReference type="eggNOG" id="ENOG502ZDZN">
    <property type="taxonomic scope" value="Bacteria"/>
</dbReference>
<dbReference type="EMBL" id="CP001739">
    <property type="protein sequence ID" value="ACZ07643.1"/>
    <property type="molecule type" value="Genomic_DNA"/>
</dbReference>
<proteinExistence type="predicted"/>
<dbReference type="STRING" id="526218.Sterm_0771"/>
<organism evidence="3 4">
    <name type="scientific">Sebaldella termitidis (strain ATCC 33386 / NCTC 11300)</name>
    <dbReference type="NCBI Taxonomy" id="526218"/>
    <lineage>
        <taxon>Bacteria</taxon>
        <taxon>Fusobacteriati</taxon>
        <taxon>Fusobacteriota</taxon>
        <taxon>Fusobacteriia</taxon>
        <taxon>Fusobacteriales</taxon>
        <taxon>Leptotrichiaceae</taxon>
        <taxon>Sebaldella</taxon>
    </lineage>
</organism>
<protein>
    <recommendedName>
        <fullName evidence="2">GGDEF domain-containing protein</fullName>
    </recommendedName>
</protein>
<evidence type="ECO:0000313" key="4">
    <source>
        <dbReference type="Proteomes" id="UP000000845"/>
    </source>
</evidence>
<dbReference type="HOGENOM" id="CLU_1593394_0_0_0"/>
<evidence type="ECO:0000256" key="1">
    <source>
        <dbReference type="SAM" id="Phobius"/>
    </source>
</evidence>
<dbReference type="KEGG" id="str:Sterm_0771"/>
<evidence type="ECO:0000313" key="3">
    <source>
        <dbReference type="EMBL" id="ACZ07643.1"/>
    </source>
</evidence>
<keyword evidence="1" id="KW-0472">Membrane</keyword>
<dbReference type="AlphaFoldDB" id="D1AQ65"/>
<dbReference type="InterPro" id="IPR000160">
    <property type="entry name" value="GGDEF_dom"/>
</dbReference>
<reference evidence="3 4" key="2">
    <citation type="journal article" date="2010" name="Stand. Genomic Sci.">
        <title>Complete genome sequence of Sebaldella termitidis type strain (NCTC 11300).</title>
        <authorList>
            <person name="Harmon-Smith M."/>
            <person name="Celia L."/>
            <person name="Chertkov O."/>
            <person name="Lapidus A."/>
            <person name="Copeland A."/>
            <person name="Glavina Del Rio T."/>
            <person name="Nolan M."/>
            <person name="Lucas S."/>
            <person name="Tice H."/>
            <person name="Cheng J.F."/>
            <person name="Han C."/>
            <person name="Detter J.C."/>
            <person name="Bruce D."/>
            <person name="Goodwin L."/>
            <person name="Pitluck S."/>
            <person name="Pati A."/>
            <person name="Liolios K."/>
            <person name="Ivanova N."/>
            <person name="Mavromatis K."/>
            <person name="Mikhailova N."/>
            <person name="Chen A."/>
            <person name="Palaniappan K."/>
            <person name="Land M."/>
            <person name="Hauser L."/>
            <person name="Chang Y.J."/>
            <person name="Jeffries C.D."/>
            <person name="Brettin T."/>
            <person name="Goker M."/>
            <person name="Beck B."/>
            <person name="Bristow J."/>
            <person name="Eisen J.A."/>
            <person name="Markowitz V."/>
            <person name="Hugenholtz P."/>
            <person name="Kyrpides N.C."/>
            <person name="Klenk H.P."/>
            <person name="Chen F."/>
        </authorList>
    </citation>
    <scope>NUCLEOTIDE SEQUENCE [LARGE SCALE GENOMIC DNA]</scope>
    <source>
        <strain evidence="4">ATCC 33386 / NCTC 11300</strain>
    </source>
</reference>
<keyword evidence="1" id="KW-0812">Transmembrane</keyword>
<dbReference type="Proteomes" id="UP000000845">
    <property type="component" value="Chromosome"/>
</dbReference>
<dbReference type="RefSeq" id="WP_012860239.1">
    <property type="nucleotide sequence ID" value="NC_013517.1"/>
</dbReference>
<keyword evidence="4" id="KW-1185">Reference proteome</keyword>